<proteinExistence type="inferred from homology"/>
<evidence type="ECO:0000256" key="5">
    <source>
        <dbReference type="ARBA" id="ARBA00022989"/>
    </source>
</evidence>
<dbReference type="PANTHER" id="PTHR30561:SF0">
    <property type="entry name" value="GUANIDINIUM EXPORTER"/>
    <property type="match status" value="1"/>
</dbReference>
<dbReference type="Pfam" id="PF00893">
    <property type="entry name" value="Multi_Drug_Res"/>
    <property type="match status" value="1"/>
</dbReference>
<evidence type="ECO:0000256" key="7">
    <source>
        <dbReference type="RuleBase" id="RU003942"/>
    </source>
</evidence>
<keyword evidence="6 8" id="KW-0472">Membrane</keyword>
<comment type="similarity">
    <text evidence="7">Belongs to the drug/metabolite transporter (DMT) superfamily. Small multidrug resistance (SMR) (TC 2.A.7.1) family.</text>
</comment>
<evidence type="ECO:0000256" key="4">
    <source>
        <dbReference type="ARBA" id="ARBA00022692"/>
    </source>
</evidence>
<dbReference type="InterPro" id="IPR000390">
    <property type="entry name" value="Small_drug/metabolite_transptr"/>
</dbReference>
<evidence type="ECO:0000313" key="9">
    <source>
        <dbReference type="EMBL" id="NYF99129.1"/>
    </source>
</evidence>
<dbReference type="PANTHER" id="PTHR30561">
    <property type="entry name" value="SMR FAMILY PROTON-DEPENDENT DRUG EFFLUX TRANSPORTER SUGE"/>
    <property type="match status" value="1"/>
</dbReference>
<keyword evidence="5 8" id="KW-1133">Transmembrane helix</keyword>
<keyword evidence="10" id="KW-1185">Reference proteome</keyword>
<keyword evidence="3" id="KW-1003">Cell membrane</keyword>
<evidence type="ECO:0000313" key="10">
    <source>
        <dbReference type="Proteomes" id="UP000554054"/>
    </source>
</evidence>
<evidence type="ECO:0000256" key="2">
    <source>
        <dbReference type="ARBA" id="ARBA00022448"/>
    </source>
</evidence>
<gene>
    <name evidence="9" type="ORF">BJY20_002521</name>
</gene>
<evidence type="ECO:0000256" key="8">
    <source>
        <dbReference type="SAM" id="Phobius"/>
    </source>
</evidence>
<comment type="caution">
    <text evidence="9">The sequence shown here is derived from an EMBL/GenBank/DDBJ whole genome shotgun (WGS) entry which is preliminary data.</text>
</comment>
<keyword evidence="2" id="KW-0813">Transport</keyword>
<feature type="transmembrane region" description="Helical" evidence="8">
    <location>
        <begin position="57"/>
        <end position="76"/>
    </location>
</feature>
<dbReference type="GO" id="GO:0022857">
    <property type="term" value="F:transmembrane transporter activity"/>
    <property type="evidence" value="ECO:0007669"/>
    <property type="project" value="InterPro"/>
</dbReference>
<reference evidence="9 10" key="1">
    <citation type="submission" date="2020-07" db="EMBL/GenBank/DDBJ databases">
        <title>Sequencing the genomes of 1000 actinobacteria strains.</title>
        <authorList>
            <person name="Klenk H.-P."/>
        </authorList>
    </citation>
    <scope>NUCLEOTIDE SEQUENCE [LARGE SCALE GENOMIC DNA]</scope>
    <source>
        <strain evidence="9 10">DSM 26154</strain>
    </source>
</reference>
<keyword evidence="4 7" id="KW-0812">Transmembrane</keyword>
<accession>A0A852VT20</accession>
<evidence type="ECO:0000256" key="6">
    <source>
        <dbReference type="ARBA" id="ARBA00023136"/>
    </source>
</evidence>
<dbReference type="AlphaFoldDB" id="A0A852VT20"/>
<dbReference type="RefSeq" id="WP_185991871.1">
    <property type="nucleotide sequence ID" value="NZ_JACCAE010000001.1"/>
</dbReference>
<protein>
    <submittedName>
        <fullName evidence="9">Quaternary ammonium compound-resistance protein SugE</fullName>
    </submittedName>
</protein>
<evidence type="ECO:0000256" key="1">
    <source>
        <dbReference type="ARBA" id="ARBA00004651"/>
    </source>
</evidence>
<dbReference type="Proteomes" id="UP000554054">
    <property type="component" value="Unassembled WGS sequence"/>
</dbReference>
<dbReference type="GO" id="GO:0005886">
    <property type="term" value="C:plasma membrane"/>
    <property type="evidence" value="ECO:0007669"/>
    <property type="project" value="UniProtKB-SubCell"/>
</dbReference>
<dbReference type="SUPFAM" id="SSF103481">
    <property type="entry name" value="Multidrug resistance efflux transporter EmrE"/>
    <property type="match status" value="1"/>
</dbReference>
<organism evidence="9 10">
    <name type="scientific">Janibacter cremeus</name>
    <dbReference type="NCBI Taxonomy" id="1285192"/>
    <lineage>
        <taxon>Bacteria</taxon>
        <taxon>Bacillati</taxon>
        <taxon>Actinomycetota</taxon>
        <taxon>Actinomycetes</taxon>
        <taxon>Micrococcales</taxon>
        <taxon>Intrasporangiaceae</taxon>
        <taxon>Janibacter</taxon>
    </lineage>
</organism>
<feature type="transmembrane region" description="Helical" evidence="8">
    <location>
        <begin position="82"/>
        <end position="103"/>
    </location>
</feature>
<dbReference type="Gene3D" id="1.10.3730.20">
    <property type="match status" value="1"/>
</dbReference>
<sequence>MSWLVLIVSGMLEALWATALSASRGFTRPGPTVVFVVSLTASMLGLAWAMTDIPTGTAYAVWVGIGATLTVVWSMAKGEEVASAGRLALLVLLVGCVAGLKAVA</sequence>
<comment type="subcellular location">
    <subcellularLocation>
        <location evidence="1 7">Cell membrane</location>
        <topology evidence="1 7">Multi-pass membrane protein</topology>
    </subcellularLocation>
</comment>
<name>A0A852VT20_9MICO</name>
<feature type="transmembrane region" description="Helical" evidence="8">
    <location>
        <begin position="31"/>
        <end position="50"/>
    </location>
</feature>
<dbReference type="InterPro" id="IPR045324">
    <property type="entry name" value="Small_multidrug_res"/>
</dbReference>
<evidence type="ECO:0000256" key="3">
    <source>
        <dbReference type="ARBA" id="ARBA00022475"/>
    </source>
</evidence>
<dbReference type="InterPro" id="IPR037185">
    <property type="entry name" value="EmrE-like"/>
</dbReference>
<dbReference type="EMBL" id="JACCAE010000001">
    <property type="protein sequence ID" value="NYF99129.1"/>
    <property type="molecule type" value="Genomic_DNA"/>
</dbReference>